<dbReference type="InterPro" id="IPR034660">
    <property type="entry name" value="DinB/YfiT-like"/>
</dbReference>
<evidence type="ECO:0000313" key="3">
    <source>
        <dbReference type="Proteomes" id="UP000245647"/>
    </source>
</evidence>
<dbReference type="AlphaFoldDB" id="A0A2U2P9V5"/>
<gene>
    <name evidence="2" type="ORF">DDR33_23845</name>
</gene>
<feature type="domain" description="DinB-like" evidence="1">
    <location>
        <begin position="29"/>
        <end position="147"/>
    </location>
</feature>
<reference evidence="2 3" key="1">
    <citation type="submission" date="2018-04" db="EMBL/GenBank/DDBJ databases">
        <title>Pedobacter chongqingensis sp. nov., isolated from a rottenly hemp rope.</title>
        <authorList>
            <person name="Cai Y."/>
        </authorList>
    </citation>
    <scope>NUCLEOTIDE SEQUENCE [LARGE SCALE GENOMIC DNA]</scope>
    <source>
        <strain evidence="2 3">FJ4-8</strain>
    </source>
</reference>
<dbReference type="SUPFAM" id="SSF109854">
    <property type="entry name" value="DinB/YfiT-like putative metalloenzymes"/>
    <property type="match status" value="1"/>
</dbReference>
<dbReference type="EMBL" id="QEAS01000033">
    <property type="protein sequence ID" value="PWG78150.1"/>
    <property type="molecule type" value="Genomic_DNA"/>
</dbReference>
<organism evidence="2 3">
    <name type="scientific">Pararcticibacter amylolyticus</name>
    <dbReference type="NCBI Taxonomy" id="2173175"/>
    <lineage>
        <taxon>Bacteria</taxon>
        <taxon>Pseudomonadati</taxon>
        <taxon>Bacteroidota</taxon>
        <taxon>Sphingobacteriia</taxon>
        <taxon>Sphingobacteriales</taxon>
        <taxon>Sphingobacteriaceae</taxon>
        <taxon>Pararcticibacter</taxon>
    </lineage>
</organism>
<dbReference type="OrthoDB" id="9814103at2"/>
<comment type="caution">
    <text evidence="2">The sequence shown here is derived from an EMBL/GenBank/DDBJ whole genome shotgun (WGS) entry which is preliminary data.</text>
</comment>
<protein>
    <recommendedName>
        <fullName evidence="1">DinB-like domain-containing protein</fullName>
    </recommendedName>
</protein>
<dbReference type="RefSeq" id="WP_109418313.1">
    <property type="nucleotide sequence ID" value="NZ_QEAS01000033.1"/>
</dbReference>
<dbReference type="Gene3D" id="1.20.120.450">
    <property type="entry name" value="dinb family like domain"/>
    <property type="match status" value="1"/>
</dbReference>
<dbReference type="Proteomes" id="UP000245647">
    <property type="component" value="Unassembled WGS sequence"/>
</dbReference>
<sequence>MKTVGDVIHTEIETVVNGYPWYGSSVREILSQVDVRVVSERVGNAHSIKEILLHMTAWTEEVTARLRGNVASDPERGDWPDPSGYSWPDLTGLFQEAHSELKQAIAELREDQWDTFVSYEEDENPLITFRQTLTGLGQHHTYHLGQIAILNKQLSKTERL</sequence>
<evidence type="ECO:0000313" key="2">
    <source>
        <dbReference type="EMBL" id="PWG78150.1"/>
    </source>
</evidence>
<dbReference type="InterPro" id="IPR024775">
    <property type="entry name" value="DinB-like"/>
</dbReference>
<evidence type="ECO:0000259" key="1">
    <source>
        <dbReference type="Pfam" id="PF12867"/>
    </source>
</evidence>
<proteinExistence type="predicted"/>
<dbReference type="Pfam" id="PF12867">
    <property type="entry name" value="DinB_2"/>
    <property type="match status" value="1"/>
</dbReference>
<accession>A0A2U2P9V5</accession>
<name>A0A2U2P9V5_9SPHI</name>
<keyword evidence="3" id="KW-1185">Reference proteome</keyword>